<evidence type="ECO:0000313" key="3">
    <source>
        <dbReference type="EMBL" id="KAK1364501.1"/>
    </source>
</evidence>
<organism evidence="3 4">
    <name type="scientific">Heracleum sosnowskyi</name>
    <dbReference type="NCBI Taxonomy" id="360622"/>
    <lineage>
        <taxon>Eukaryota</taxon>
        <taxon>Viridiplantae</taxon>
        <taxon>Streptophyta</taxon>
        <taxon>Embryophyta</taxon>
        <taxon>Tracheophyta</taxon>
        <taxon>Spermatophyta</taxon>
        <taxon>Magnoliopsida</taxon>
        <taxon>eudicotyledons</taxon>
        <taxon>Gunneridae</taxon>
        <taxon>Pentapetalae</taxon>
        <taxon>asterids</taxon>
        <taxon>campanulids</taxon>
        <taxon>Apiales</taxon>
        <taxon>Apiaceae</taxon>
        <taxon>Apioideae</taxon>
        <taxon>apioid superclade</taxon>
        <taxon>Tordylieae</taxon>
        <taxon>Tordyliinae</taxon>
        <taxon>Heracleum</taxon>
    </lineage>
</organism>
<evidence type="ECO:0000256" key="1">
    <source>
        <dbReference type="SAM" id="Coils"/>
    </source>
</evidence>
<evidence type="ECO:0000313" key="4">
    <source>
        <dbReference type="Proteomes" id="UP001237642"/>
    </source>
</evidence>
<gene>
    <name evidence="3" type="ORF">POM88_040062</name>
</gene>
<proteinExistence type="predicted"/>
<keyword evidence="4" id="KW-1185">Reference proteome</keyword>
<comment type="caution">
    <text evidence="3">The sequence shown here is derived from an EMBL/GenBank/DDBJ whole genome shotgun (WGS) entry which is preliminary data.</text>
</comment>
<evidence type="ECO:0000256" key="2">
    <source>
        <dbReference type="SAM" id="MobiDB-lite"/>
    </source>
</evidence>
<reference evidence="3" key="1">
    <citation type="submission" date="2023-02" db="EMBL/GenBank/DDBJ databases">
        <title>Genome of toxic invasive species Heracleum sosnowskyi carries increased number of genes despite the absence of recent whole-genome duplications.</title>
        <authorList>
            <person name="Schelkunov M."/>
            <person name="Shtratnikova V."/>
            <person name="Makarenko M."/>
            <person name="Klepikova A."/>
            <person name="Omelchenko D."/>
            <person name="Novikova G."/>
            <person name="Obukhova E."/>
            <person name="Bogdanov V."/>
            <person name="Penin A."/>
            <person name="Logacheva M."/>
        </authorList>
    </citation>
    <scope>NUCLEOTIDE SEQUENCE</scope>
    <source>
        <strain evidence="3">Hsosn_3</strain>
        <tissue evidence="3">Leaf</tissue>
    </source>
</reference>
<dbReference type="AlphaFoldDB" id="A0AAD8M8D3"/>
<dbReference type="EMBL" id="JAUIZM010000009">
    <property type="protein sequence ID" value="KAK1364501.1"/>
    <property type="molecule type" value="Genomic_DNA"/>
</dbReference>
<feature type="coiled-coil region" evidence="1">
    <location>
        <begin position="156"/>
        <end position="275"/>
    </location>
</feature>
<protein>
    <submittedName>
        <fullName evidence="3">Uncharacterized protein</fullName>
    </submittedName>
</protein>
<feature type="region of interest" description="Disordered" evidence="2">
    <location>
        <begin position="1"/>
        <end position="43"/>
    </location>
</feature>
<sequence length="343" mass="37805">MDSVDKGMGVTDGSWREKRKRGRPRKYGLNSPIIHSVSPLPAESPPPGFSSKFFVFPIKNRTLVATGSVSAGASQSKALHSAVSENLASGTEHDFPVHCPEPKYKINMETVEITGRQAQMRMHRFASTFAGLSTSFETAKKKMKELGKQVPDLVQIEKWNNEKASWDEKKKELERKHNEAREAAFKAVGEKRDLEKKLEKAIKEAEDAKASAKRAIDEKHDLEVKLEKAAKHAESVEASTKKAINEAALKFVNEKRDLEEKFTRAVKQVEDAQASGTKAIYEAVASTINCYKICLDNFVASLGNDEGKSLEDHVTKLFKAMPHDDGAPANVAIDMAGHEGDGG</sequence>
<feature type="compositionally biased region" description="Basic residues" evidence="2">
    <location>
        <begin position="17"/>
        <end position="26"/>
    </location>
</feature>
<name>A0AAD8M8D3_9APIA</name>
<reference evidence="3" key="2">
    <citation type="submission" date="2023-05" db="EMBL/GenBank/DDBJ databases">
        <authorList>
            <person name="Schelkunov M.I."/>
        </authorList>
    </citation>
    <scope>NUCLEOTIDE SEQUENCE</scope>
    <source>
        <strain evidence="3">Hsosn_3</strain>
        <tissue evidence="3">Leaf</tissue>
    </source>
</reference>
<dbReference type="Proteomes" id="UP001237642">
    <property type="component" value="Unassembled WGS sequence"/>
</dbReference>
<accession>A0AAD8M8D3</accession>
<keyword evidence="1" id="KW-0175">Coiled coil</keyword>